<organism evidence="2 3">
    <name type="scientific">Enhydra lutris kenyoni</name>
    <name type="common">northern sea otter</name>
    <dbReference type="NCBI Taxonomy" id="391180"/>
    <lineage>
        <taxon>Eukaryota</taxon>
        <taxon>Metazoa</taxon>
        <taxon>Chordata</taxon>
        <taxon>Craniata</taxon>
        <taxon>Vertebrata</taxon>
        <taxon>Euteleostomi</taxon>
        <taxon>Mammalia</taxon>
        <taxon>Eutheria</taxon>
        <taxon>Laurasiatheria</taxon>
        <taxon>Carnivora</taxon>
        <taxon>Caniformia</taxon>
        <taxon>Musteloidea</taxon>
        <taxon>Mustelidae</taxon>
        <taxon>Lutrinae</taxon>
        <taxon>Enhydra</taxon>
    </lineage>
</organism>
<feature type="compositionally biased region" description="Low complexity" evidence="1">
    <location>
        <begin position="247"/>
        <end position="266"/>
    </location>
</feature>
<reference evidence="3" key="1">
    <citation type="submission" date="2025-08" db="UniProtKB">
        <authorList>
            <consortium name="RefSeq"/>
        </authorList>
    </citation>
    <scope>IDENTIFICATION</scope>
    <source>
        <tissue evidence="3">Blood</tissue>
    </source>
</reference>
<dbReference type="AlphaFoldDB" id="A0A2Y9INQ3"/>
<feature type="compositionally biased region" description="Pro residues" evidence="1">
    <location>
        <begin position="394"/>
        <end position="415"/>
    </location>
</feature>
<evidence type="ECO:0000313" key="3">
    <source>
        <dbReference type="RefSeq" id="XP_022347685.1"/>
    </source>
</evidence>
<dbReference type="RefSeq" id="XP_022347685.1">
    <property type="nucleotide sequence ID" value="XM_022491977.1"/>
</dbReference>
<feature type="compositionally biased region" description="Pro residues" evidence="1">
    <location>
        <begin position="140"/>
        <end position="149"/>
    </location>
</feature>
<feature type="compositionally biased region" description="Polar residues" evidence="1">
    <location>
        <begin position="425"/>
        <end position="436"/>
    </location>
</feature>
<feature type="compositionally biased region" description="Low complexity" evidence="1">
    <location>
        <begin position="104"/>
        <end position="116"/>
    </location>
</feature>
<evidence type="ECO:0000313" key="2">
    <source>
        <dbReference type="Proteomes" id="UP000248482"/>
    </source>
</evidence>
<gene>
    <name evidence="3" type="primary">LOC111139651</name>
</gene>
<feature type="compositionally biased region" description="Low complexity" evidence="1">
    <location>
        <begin position="383"/>
        <end position="393"/>
    </location>
</feature>
<protein>
    <submittedName>
        <fullName evidence="3">Formin-like protein 5</fullName>
    </submittedName>
</protein>
<sequence length="525" mass="54419">MGPRTAPRPRPHTRWLTGGESFLSRLHIFHMESLLLEAEEEEPQSPVEGRWGGSEERPPPLPAPRFSGPAPTDAPPARFTTASRPRSPPVLQQLEARGSENRTRSSPSRLASAARPNPRRAEPFPLGPPGAARGSEALRRPPPPVPGPEPRSALSAPRGLLQPDPRPLPGAGLPADGRRRSGPYSPGPPDLPAPKAAAPGRVAGARAEAGAPLPAGPSYSRLAGPPAEQRGPSPARAGRGGEGRGAGPDALAGAPASRARPSADLAVPARRASQVSRVPNFGTRGAEAATQRPSRLTIPTPLAHSTRPAETSGASSFPPAPSPSAWSLTEGMGSVRPQTLTPTPHPAPPTARTTLAQAALGRYLDPARLVSAGSRGPPRSESRPQAGSRQAAQAPPPRPPAAGPSPCAPSPPPTIPRSHFRPCSGSESAVTATSLRPASFFLRTPLPPPPPVTTATTGARDVGLHCSQDRRRGVGRTGSGRELSVGREYEKGRGREYGGERERASSGAARREARMRLGAPAGRGC</sequence>
<evidence type="ECO:0000256" key="1">
    <source>
        <dbReference type="SAM" id="MobiDB-lite"/>
    </source>
</evidence>
<feature type="region of interest" description="Disordered" evidence="1">
    <location>
        <begin position="37"/>
        <end position="525"/>
    </location>
</feature>
<dbReference type="GeneID" id="111139651"/>
<feature type="compositionally biased region" description="Low complexity" evidence="1">
    <location>
        <begin position="312"/>
        <end position="327"/>
    </location>
</feature>
<feature type="compositionally biased region" description="Low complexity" evidence="1">
    <location>
        <begin position="350"/>
        <end position="360"/>
    </location>
</feature>
<feature type="compositionally biased region" description="Basic and acidic residues" evidence="1">
    <location>
        <begin position="484"/>
        <end position="515"/>
    </location>
</feature>
<keyword evidence="2" id="KW-1185">Reference proteome</keyword>
<dbReference type="Proteomes" id="UP000248482">
    <property type="component" value="Unplaced"/>
</dbReference>
<proteinExistence type="predicted"/>
<accession>A0A2Y9INQ3</accession>
<name>A0A2Y9INQ3_ENHLU</name>
<feature type="compositionally biased region" description="Low complexity" evidence="1">
    <location>
        <begin position="193"/>
        <end position="217"/>
    </location>
</feature>
<dbReference type="KEGG" id="elk:111139651"/>